<name>A0ABD2MJN8_9CUCU</name>
<evidence type="ECO:0000313" key="2">
    <source>
        <dbReference type="Proteomes" id="UP001516400"/>
    </source>
</evidence>
<organism evidence="1 2">
    <name type="scientific">Cryptolaemus montrouzieri</name>
    <dbReference type="NCBI Taxonomy" id="559131"/>
    <lineage>
        <taxon>Eukaryota</taxon>
        <taxon>Metazoa</taxon>
        <taxon>Ecdysozoa</taxon>
        <taxon>Arthropoda</taxon>
        <taxon>Hexapoda</taxon>
        <taxon>Insecta</taxon>
        <taxon>Pterygota</taxon>
        <taxon>Neoptera</taxon>
        <taxon>Endopterygota</taxon>
        <taxon>Coleoptera</taxon>
        <taxon>Polyphaga</taxon>
        <taxon>Cucujiformia</taxon>
        <taxon>Coccinelloidea</taxon>
        <taxon>Coccinellidae</taxon>
        <taxon>Scymninae</taxon>
        <taxon>Scymnini</taxon>
        <taxon>Cryptolaemus</taxon>
    </lineage>
</organism>
<dbReference type="EMBL" id="JABFTP020000001">
    <property type="protein sequence ID" value="KAL3266601.1"/>
    <property type="molecule type" value="Genomic_DNA"/>
</dbReference>
<gene>
    <name evidence="1" type="ORF">HHI36_010765</name>
</gene>
<keyword evidence="2" id="KW-1185">Reference proteome</keyword>
<dbReference type="Proteomes" id="UP001516400">
    <property type="component" value="Unassembled WGS sequence"/>
</dbReference>
<dbReference type="AlphaFoldDB" id="A0ABD2MJN8"/>
<dbReference type="PANTHER" id="PTHR14732">
    <property type="entry name" value="RNA POLYMERASE II SUBUNIT B1 CTD PHOSPHATASE RPAP2-RELATED"/>
    <property type="match status" value="1"/>
</dbReference>
<dbReference type="PANTHER" id="PTHR14732:SF0">
    <property type="entry name" value="RNA POLYMERASE II SUBUNIT B1 CTD PHOSPHATASE RPAP2-RELATED"/>
    <property type="match status" value="1"/>
</dbReference>
<accession>A0ABD2MJN8</accession>
<comment type="caution">
    <text evidence="1">The sequence shown here is derived from an EMBL/GenBank/DDBJ whole genome shotgun (WGS) entry which is preliminary data.</text>
</comment>
<protein>
    <submittedName>
        <fullName evidence="1">Uncharacterized protein</fullName>
    </submittedName>
</protein>
<sequence length="391" mass="45631">MEIIDPQPIQKNEDRSKNLLNIKDLKALNERIKNKFAKPVVKLISPLPLNVENTKVESINQSDRSISNSNKGQLKLQEISLLKLKFSVKNPEEIENQIKNVVKNWITLDTLIFVHGEDEIKKILTEKKLSEYFDNLKVTQLEVTQQKKYVDICKRLQRQEIIEEKWDNACRSSNKLQPLPDYNQLKQETKKLDIKVKTFYGGMLYEADDSNFPIKETKENEQNNEEGVPSVLPLLDVYSQNALRRRVLLDGLYKGARFFLDIVKYDSAILFTDLQDLVRTFKLKADNVVFKPIIWNYLGLICLRTLALKDNELKIALNKKEATELENLMLEQLPGKSDVVLNCLRIIENVDVFLKIILCLWMCNLYEIVSEILYIYNYTNSFCDLFPKYTL</sequence>
<reference evidence="1 2" key="1">
    <citation type="journal article" date="2021" name="BMC Biol.">
        <title>Horizontally acquired antibacterial genes associated with adaptive radiation of ladybird beetles.</title>
        <authorList>
            <person name="Li H.S."/>
            <person name="Tang X.F."/>
            <person name="Huang Y.H."/>
            <person name="Xu Z.Y."/>
            <person name="Chen M.L."/>
            <person name="Du X.Y."/>
            <person name="Qiu B.Y."/>
            <person name="Chen P.T."/>
            <person name="Zhang W."/>
            <person name="Slipinski A."/>
            <person name="Escalona H.E."/>
            <person name="Waterhouse R.M."/>
            <person name="Zwick A."/>
            <person name="Pang H."/>
        </authorList>
    </citation>
    <scope>NUCLEOTIDE SEQUENCE [LARGE SCALE GENOMIC DNA]</scope>
    <source>
        <strain evidence="1">SYSU2018</strain>
    </source>
</reference>
<evidence type="ECO:0000313" key="1">
    <source>
        <dbReference type="EMBL" id="KAL3266601.1"/>
    </source>
</evidence>
<dbReference type="InterPro" id="IPR039693">
    <property type="entry name" value="Rtr1/RPAP2"/>
</dbReference>
<proteinExistence type="predicted"/>